<sequence>MKYLFYSLWLLGFNAPAETVRFFYSELPPYEYTTADGGADGIGIREISAVLMAAGFTPTYELYSIQRGLAALQTDIEFTAVVAPSLALRAEFELSTKPVYQIKLGVVRHKNTAKLTQLSSLQQHNYVSLAATSFGYLSDSEQLAASFFTNQYKVDSLDDALRLIYHQRYRYFLSYFLSEQELKSPFLIFDELKTLPVYLATAKRHPNAGVLMQRVNQTMLQNSN</sequence>
<dbReference type="SUPFAM" id="SSF53850">
    <property type="entry name" value="Periplasmic binding protein-like II"/>
    <property type="match status" value="1"/>
</dbReference>
<gene>
    <name evidence="1" type="ORF">BAL341_1165</name>
</gene>
<evidence type="ECO:0000313" key="1">
    <source>
        <dbReference type="EMBL" id="VHO03015.1"/>
    </source>
</evidence>
<evidence type="ECO:0008006" key="2">
    <source>
        <dbReference type="Google" id="ProtNLM"/>
    </source>
</evidence>
<reference evidence="1" key="1">
    <citation type="submission" date="2019-04" db="EMBL/GenBank/DDBJ databases">
        <authorList>
            <person name="Brambilla D."/>
        </authorList>
    </citation>
    <scope>NUCLEOTIDE SEQUENCE</scope>
    <source>
        <strain evidence="1">BAL1</strain>
    </source>
</reference>
<proteinExistence type="predicted"/>
<dbReference type="AlphaFoldDB" id="A0A486XLJ9"/>
<organism evidence="1">
    <name type="scientific">Rheinheimera sp. BAL341</name>
    <dbReference type="NCBI Taxonomy" id="1708203"/>
    <lineage>
        <taxon>Bacteria</taxon>
        <taxon>Pseudomonadati</taxon>
        <taxon>Pseudomonadota</taxon>
        <taxon>Gammaproteobacteria</taxon>
        <taxon>Chromatiales</taxon>
        <taxon>Chromatiaceae</taxon>
        <taxon>Rheinheimera</taxon>
    </lineage>
</organism>
<protein>
    <recommendedName>
        <fullName evidence="2">Solute-binding protein family 3/N-terminal domain-containing protein</fullName>
    </recommendedName>
</protein>
<dbReference type="EMBL" id="CAAJGR010000078">
    <property type="protein sequence ID" value="VHO03015.1"/>
    <property type="molecule type" value="Genomic_DNA"/>
</dbReference>
<dbReference type="Gene3D" id="3.40.190.10">
    <property type="entry name" value="Periplasmic binding protein-like II"/>
    <property type="match status" value="2"/>
</dbReference>
<accession>A0A486XLJ9</accession>
<name>A0A486XLJ9_9GAMM</name>